<evidence type="ECO:0000256" key="5">
    <source>
        <dbReference type="SAM" id="Phobius"/>
    </source>
</evidence>
<dbReference type="PANTHER" id="PTHR39535:SF2">
    <property type="entry name" value="HTTM DOMAIN-CONTAINING PROTEIN"/>
    <property type="match status" value="1"/>
</dbReference>
<feature type="transmembrane region" description="Helical" evidence="5">
    <location>
        <begin position="248"/>
        <end position="264"/>
    </location>
</feature>
<feature type="domain" description="HTTM-like" evidence="6">
    <location>
        <begin position="5"/>
        <end position="285"/>
    </location>
</feature>
<evidence type="ECO:0000256" key="3">
    <source>
        <dbReference type="ARBA" id="ARBA00022989"/>
    </source>
</evidence>
<dbReference type="GO" id="GO:0012505">
    <property type="term" value="C:endomembrane system"/>
    <property type="evidence" value="ECO:0007669"/>
    <property type="project" value="UniProtKB-SubCell"/>
</dbReference>
<dbReference type="EMBL" id="SRMB01000002">
    <property type="protein sequence ID" value="TGE27421.1"/>
    <property type="molecule type" value="Genomic_DNA"/>
</dbReference>
<dbReference type="InterPro" id="IPR011020">
    <property type="entry name" value="HTTM-like"/>
</dbReference>
<accession>A0A4Z0QEG0</accession>
<dbReference type="Proteomes" id="UP000298471">
    <property type="component" value="Unassembled WGS sequence"/>
</dbReference>
<comment type="caution">
    <text evidence="7">The sequence shown here is derived from an EMBL/GenBank/DDBJ whole genome shotgun (WGS) entry which is preliminary data.</text>
</comment>
<evidence type="ECO:0000313" key="7">
    <source>
        <dbReference type="EMBL" id="TGE27421.1"/>
    </source>
</evidence>
<dbReference type="InterPro" id="IPR052964">
    <property type="entry name" value="Sporulation_signal_mat"/>
</dbReference>
<dbReference type="OrthoDB" id="1260738at2"/>
<dbReference type="RefSeq" id="WP_135395373.1">
    <property type="nucleotide sequence ID" value="NZ_SRMB01000002.1"/>
</dbReference>
<dbReference type="AlphaFoldDB" id="A0A4Z0QEG0"/>
<evidence type="ECO:0000259" key="6">
    <source>
        <dbReference type="SMART" id="SM00752"/>
    </source>
</evidence>
<evidence type="ECO:0000313" key="8">
    <source>
        <dbReference type="Proteomes" id="UP000298471"/>
    </source>
</evidence>
<evidence type="ECO:0000256" key="2">
    <source>
        <dbReference type="ARBA" id="ARBA00022692"/>
    </source>
</evidence>
<dbReference type="SMART" id="SM00752">
    <property type="entry name" value="HTTM"/>
    <property type="match status" value="1"/>
</dbReference>
<protein>
    <recommendedName>
        <fullName evidence="6">HTTM-like domain-containing protein</fullName>
    </recommendedName>
</protein>
<keyword evidence="4 5" id="KW-0472">Membrane</keyword>
<keyword evidence="8" id="KW-1185">Reference proteome</keyword>
<evidence type="ECO:0000256" key="1">
    <source>
        <dbReference type="ARBA" id="ARBA00004127"/>
    </source>
</evidence>
<sequence>MKTLSNDTSSIGLSIYRVILSFLVMKNMIFYYGMADSLFGANAIANYSIYQQAMGASFFRYLEYPFYLPHASQLFVVLIFVLAFLFLFGIYQRVVGTVFFAALMILNMRNNFILDGSDNVIQVTLPFLVLAHSYRHFIYDVRLRGLERFQDNKVMSALIDVVTSLATRGLMIQVCFIYFFTAVAKMQGTMWLNGTATYYTMRVEEFRQTDWNIPLTSNHYFVVLSTYFTVLWELSFAFLVWFRQTRNIVLLCGVLLHVGIWVFMRIDNFSWIMIGTYFVFVPDREYQLVGAYFTKWLNRLKGALGRVTTAEPAGLEAQVQAVEVPQQ</sequence>
<feature type="transmembrane region" description="Helical" evidence="5">
    <location>
        <begin position="70"/>
        <end position="88"/>
    </location>
</feature>
<organism evidence="7 8">
    <name type="scientific">Hymenobacter metallicola</name>
    <dbReference type="NCBI Taxonomy" id="2563114"/>
    <lineage>
        <taxon>Bacteria</taxon>
        <taxon>Pseudomonadati</taxon>
        <taxon>Bacteroidota</taxon>
        <taxon>Cytophagia</taxon>
        <taxon>Cytophagales</taxon>
        <taxon>Hymenobacteraceae</taxon>
        <taxon>Hymenobacter</taxon>
    </lineage>
</organism>
<reference evidence="7 8" key="1">
    <citation type="submission" date="2019-04" db="EMBL/GenBank/DDBJ databases">
        <authorList>
            <person name="Feng G."/>
            <person name="Zhang J."/>
            <person name="Zhu H."/>
        </authorList>
    </citation>
    <scope>NUCLEOTIDE SEQUENCE [LARGE SCALE GENOMIC DNA]</scope>
    <source>
        <strain evidence="7 8">9PBR-1</strain>
    </source>
</reference>
<comment type="subcellular location">
    <subcellularLocation>
        <location evidence="1">Endomembrane system</location>
        <topology evidence="1">Multi-pass membrane protein</topology>
    </subcellularLocation>
</comment>
<feature type="transmembrane region" description="Helical" evidence="5">
    <location>
        <begin position="220"/>
        <end position="241"/>
    </location>
</feature>
<proteinExistence type="predicted"/>
<keyword evidence="2 5" id="KW-0812">Transmembrane</keyword>
<keyword evidence="3 5" id="KW-1133">Transmembrane helix</keyword>
<dbReference type="PANTHER" id="PTHR39535">
    <property type="entry name" value="SPORULATION-DELAYING PROTEIN SDPB"/>
    <property type="match status" value="1"/>
</dbReference>
<gene>
    <name evidence="7" type="ORF">E5K02_13660</name>
</gene>
<name>A0A4Z0QEG0_9BACT</name>
<evidence type="ECO:0000256" key="4">
    <source>
        <dbReference type="ARBA" id="ARBA00023136"/>
    </source>
</evidence>
<feature type="transmembrane region" description="Helical" evidence="5">
    <location>
        <begin position="157"/>
        <end position="180"/>
    </location>
</feature>